<feature type="compositionally biased region" description="Acidic residues" evidence="1">
    <location>
        <begin position="236"/>
        <end position="245"/>
    </location>
</feature>
<dbReference type="Proteomes" id="UP000182658">
    <property type="component" value="Unassembled WGS sequence"/>
</dbReference>
<feature type="compositionally biased region" description="Basic and acidic residues" evidence="1">
    <location>
        <begin position="599"/>
        <end position="611"/>
    </location>
</feature>
<feature type="region of interest" description="Disordered" evidence="1">
    <location>
        <begin position="447"/>
        <end position="629"/>
    </location>
</feature>
<dbReference type="SUPFAM" id="SSF81296">
    <property type="entry name" value="E set domains"/>
    <property type="match status" value="1"/>
</dbReference>
<evidence type="ECO:0000313" key="3">
    <source>
        <dbReference type="Proteomes" id="UP000182658"/>
    </source>
</evidence>
<accession>A0A1J7J0G3</accession>
<name>A0A1J7J0G3_9PEZI</name>
<feature type="compositionally biased region" description="Low complexity" evidence="1">
    <location>
        <begin position="447"/>
        <end position="463"/>
    </location>
</feature>
<dbReference type="CDD" id="cd02859">
    <property type="entry name" value="E_set_AMPKbeta_like_N"/>
    <property type="match status" value="1"/>
</dbReference>
<feature type="compositionally biased region" description="Basic and acidic residues" evidence="1">
    <location>
        <begin position="510"/>
        <end position="521"/>
    </location>
</feature>
<dbReference type="OrthoDB" id="5350410at2759"/>
<evidence type="ECO:0008006" key="4">
    <source>
        <dbReference type="Google" id="ProtNLM"/>
    </source>
</evidence>
<dbReference type="STRING" id="1408157.A0A1J7J0G3"/>
<evidence type="ECO:0000256" key="1">
    <source>
        <dbReference type="SAM" id="MobiDB-lite"/>
    </source>
</evidence>
<proteinExistence type="predicted"/>
<dbReference type="Gene3D" id="2.60.40.10">
    <property type="entry name" value="Immunoglobulins"/>
    <property type="match status" value="1"/>
</dbReference>
<keyword evidence="3" id="KW-1185">Reference proteome</keyword>
<feature type="region of interest" description="Disordered" evidence="1">
    <location>
        <begin position="230"/>
        <end position="250"/>
    </location>
</feature>
<feature type="compositionally biased region" description="Acidic residues" evidence="1">
    <location>
        <begin position="464"/>
        <end position="473"/>
    </location>
</feature>
<protein>
    <recommendedName>
        <fullName evidence="4">AMP-activated protein kinase glycogen-binding domain-containing protein</fullName>
    </recommendedName>
</protein>
<reference evidence="2 3" key="1">
    <citation type="submission" date="2016-10" db="EMBL/GenBank/DDBJ databases">
        <title>Draft genome sequence of Coniochaeta ligniaria NRRL30616, a lignocellulolytic fungus for bioabatement of inhibitors in plant biomass hydrolysates.</title>
        <authorList>
            <consortium name="DOE Joint Genome Institute"/>
            <person name="Jimenez D.J."/>
            <person name="Hector R.E."/>
            <person name="Riley R."/>
            <person name="Sun H."/>
            <person name="Grigoriev I.V."/>
            <person name="Van Elsas J.D."/>
            <person name="Nichols N.N."/>
        </authorList>
    </citation>
    <scope>NUCLEOTIDE SEQUENCE [LARGE SCALE GENOMIC DNA]</scope>
    <source>
        <strain evidence="2 3">NRRL 30616</strain>
    </source>
</reference>
<dbReference type="EMBL" id="KV875094">
    <property type="protein sequence ID" value="OIW33238.1"/>
    <property type="molecule type" value="Genomic_DNA"/>
</dbReference>
<feature type="region of interest" description="Disordered" evidence="1">
    <location>
        <begin position="96"/>
        <end position="174"/>
    </location>
</feature>
<evidence type="ECO:0000313" key="2">
    <source>
        <dbReference type="EMBL" id="OIW33238.1"/>
    </source>
</evidence>
<gene>
    <name evidence="2" type="ORF">CONLIGDRAFT_711162</name>
</gene>
<feature type="compositionally biased region" description="Basic and acidic residues" evidence="1">
    <location>
        <begin position="151"/>
        <end position="163"/>
    </location>
</feature>
<feature type="compositionally biased region" description="Polar residues" evidence="1">
    <location>
        <begin position="567"/>
        <end position="578"/>
    </location>
</feature>
<organism evidence="2 3">
    <name type="scientific">Coniochaeta ligniaria NRRL 30616</name>
    <dbReference type="NCBI Taxonomy" id="1408157"/>
    <lineage>
        <taxon>Eukaryota</taxon>
        <taxon>Fungi</taxon>
        <taxon>Dikarya</taxon>
        <taxon>Ascomycota</taxon>
        <taxon>Pezizomycotina</taxon>
        <taxon>Sordariomycetes</taxon>
        <taxon>Sordariomycetidae</taxon>
        <taxon>Coniochaetales</taxon>
        <taxon>Coniochaetaceae</taxon>
        <taxon>Coniochaeta</taxon>
    </lineage>
</organism>
<dbReference type="InParanoid" id="A0A1J7J0G3"/>
<dbReference type="InterPro" id="IPR014756">
    <property type="entry name" value="Ig_E-set"/>
</dbReference>
<dbReference type="InterPro" id="IPR013783">
    <property type="entry name" value="Ig-like_fold"/>
</dbReference>
<dbReference type="AlphaFoldDB" id="A0A1J7J0G3"/>
<sequence>MATPEVQVPLTITYRHAGTQPPIFVAGEFSDPPWDPQEMEYTTDEDGEHTFKKEVLAPAGSKVQYKFRVGLGDWWVLNEDSPTAMDAGGFLNNVAEVPPAAEPSTPAAVAEKAKQIASGDAGSADAQKNGESTSTKEPESQAHAEPSIADAAKELRHRADLHSETGASTPDFVKTAAEVADSAALLDKEDEEPTVGNAAKALMHRQDPHSESGASTPDFVRTAAEVADSAALLDKEDPDPEVTDEEAGRTGYRRLSLTPIQDVAAIAAEVANTAQVLDSEAIPRLEVRPAEYDDLDPYGFDEPAVPDNKTPLFAHECVGMELYEGDDAPAPLDDEHYSAEYEEDRRPSTVYDDDEDIDLNDPTLEKFPSNREEIIDTVRKLEGGLNEDHSDVGGLIPLSPVVGPSGPQNHDLAGDFLVSSPAVASPIAARGSGSGSRLLSLPRAALGSISSDRSSALSLGSISEAEEAGDEDEAHQPPVLSTPKPRRHASDDDMKSPTSDDDEGIAMKAGSDKNNKSREVSSNEDTPVRTPGGCGTPKAPPTETQAEDSRDSSGVQPEIKSVPASEASVTQTPELSGQANGGNGSPRIAVQSEEASGDTENHTEESTDRSDPGTANTTKPTGADTGIESQLRRRVVPPDRVATPNSINEAGIQAAKSGSWFRSFFKLLFVDWIGGFISRLWGGKRETLLAAGAAGILVGVAWWRNSSK</sequence>
<feature type="region of interest" description="Disordered" evidence="1">
    <location>
        <begin position="339"/>
        <end position="365"/>
    </location>
</feature>